<protein>
    <submittedName>
        <fullName evidence="1">Uncharacterized protein</fullName>
    </submittedName>
</protein>
<dbReference type="AlphaFoldDB" id="A0A5C5VXX9"/>
<dbReference type="OrthoDB" id="283106at2"/>
<accession>A0A5C5VXX9</accession>
<dbReference type="RefSeq" id="WP_146574613.1">
    <property type="nucleotide sequence ID" value="NZ_SJPH01000004.1"/>
</dbReference>
<dbReference type="EMBL" id="SJPH01000004">
    <property type="protein sequence ID" value="TWT43476.1"/>
    <property type="molecule type" value="Genomic_DNA"/>
</dbReference>
<evidence type="ECO:0000313" key="2">
    <source>
        <dbReference type="Proteomes" id="UP000318995"/>
    </source>
</evidence>
<dbReference type="Proteomes" id="UP000318995">
    <property type="component" value="Unassembled WGS sequence"/>
</dbReference>
<evidence type="ECO:0000313" key="1">
    <source>
        <dbReference type="EMBL" id="TWT43476.1"/>
    </source>
</evidence>
<reference evidence="1 2" key="1">
    <citation type="submission" date="2019-02" db="EMBL/GenBank/DDBJ databases">
        <title>Deep-cultivation of Planctomycetes and their phenomic and genomic characterization uncovers novel biology.</title>
        <authorList>
            <person name="Wiegand S."/>
            <person name="Jogler M."/>
            <person name="Boedeker C."/>
            <person name="Pinto D."/>
            <person name="Vollmers J."/>
            <person name="Rivas-Marin E."/>
            <person name="Kohn T."/>
            <person name="Peeters S.H."/>
            <person name="Heuer A."/>
            <person name="Rast P."/>
            <person name="Oberbeckmann S."/>
            <person name="Bunk B."/>
            <person name="Jeske O."/>
            <person name="Meyerdierks A."/>
            <person name="Storesund J.E."/>
            <person name="Kallscheuer N."/>
            <person name="Luecker S."/>
            <person name="Lage O.M."/>
            <person name="Pohl T."/>
            <person name="Merkel B.J."/>
            <person name="Hornburger P."/>
            <person name="Mueller R.-W."/>
            <person name="Bruemmer F."/>
            <person name="Labrenz M."/>
            <person name="Spormann A.M."/>
            <person name="Op Den Camp H."/>
            <person name="Overmann J."/>
            <person name="Amann R."/>
            <person name="Jetten M.S.M."/>
            <person name="Mascher T."/>
            <person name="Medema M.H."/>
            <person name="Devos D.P."/>
            <person name="Kaster A.-K."/>
            <person name="Ovreas L."/>
            <person name="Rohde M."/>
            <person name="Galperin M.Y."/>
            <person name="Jogler C."/>
        </authorList>
    </citation>
    <scope>NUCLEOTIDE SEQUENCE [LARGE SCALE GENOMIC DNA]</scope>
    <source>
        <strain evidence="1 2">Pla111</strain>
    </source>
</reference>
<comment type="caution">
    <text evidence="1">The sequence shown here is derived from an EMBL/GenBank/DDBJ whole genome shotgun (WGS) entry which is preliminary data.</text>
</comment>
<name>A0A5C5VXX9_9BACT</name>
<proteinExistence type="predicted"/>
<keyword evidence="2" id="KW-1185">Reference proteome</keyword>
<gene>
    <name evidence="1" type="ORF">Pla111_24270</name>
</gene>
<sequence length="90" mass="10597">MRWTEKQIEDYLSDETRELNDGSGGRVTVTLFKTDWITYDAVRVDDVYTEAELVDWARRRAAEQGLDFTDALRSNLVHLDHEIRRQNLPL</sequence>
<organism evidence="1 2">
    <name type="scientific">Botrimarina hoheduenensis</name>
    <dbReference type="NCBI Taxonomy" id="2528000"/>
    <lineage>
        <taxon>Bacteria</taxon>
        <taxon>Pseudomonadati</taxon>
        <taxon>Planctomycetota</taxon>
        <taxon>Planctomycetia</taxon>
        <taxon>Pirellulales</taxon>
        <taxon>Lacipirellulaceae</taxon>
        <taxon>Botrimarina</taxon>
    </lineage>
</organism>